<feature type="region of interest" description="Disordered" evidence="6">
    <location>
        <begin position="327"/>
        <end position="360"/>
    </location>
</feature>
<feature type="transmembrane region" description="Helical" evidence="7">
    <location>
        <begin position="112"/>
        <end position="131"/>
    </location>
</feature>
<keyword evidence="11" id="KW-1185">Reference proteome</keyword>
<dbReference type="PROSITE" id="PS01114">
    <property type="entry name" value="GPR1_FUN34_YAAH"/>
    <property type="match status" value="1"/>
</dbReference>
<keyword evidence="5 7" id="KW-0472">Membrane</keyword>
<evidence type="ECO:0000256" key="1">
    <source>
        <dbReference type="ARBA" id="ARBA00004141"/>
    </source>
</evidence>
<dbReference type="PANTHER" id="PTHR30178">
    <property type="entry name" value="INNER MEMBRANE PROTEIN YAAH"/>
    <property type="match status" value="1"/>
</dbReference>
<dbReference type="InterPro" id="IPR047622">
    <property type="entry name" value="GPR1_FUN34_YAAH"/>
</dbReference>
<evidence type="ECO:0000256" key="2">
    <source>
        <dbReference type="ARBA" id="ARBA00005587"/>
    </source>
</evidence>
<feature type="transmembrane region" description="Helical" evidence="7">
    <location>
        <begin position="186"/>
        <end position="205"/>
    </location>
</feature>
<dbReference type="PANTHER" id="PTHR30178:SF3">
    <property type="entry name" value="SUCCINATE-ACETATE_PROTON SYMPORTER SATP"/>
    <property type="match status" value="1"/>
</dbReference>
<comment type="similarity">
    <text evidence="2">Belongs to the acetate uptake transporter (AceTr) (TC 2.A.96) family.</text>
</comment>
<feature type="compositionally biased region" description="Basic and acidic residues" evidence="6">
    <location>
        <begin position="341"/>
        <end position="360"/>
    </location>
</feature>
<dbReference type="GO" id="GO:0005886">
    <property type="term" value="C:plasma membrane"/>
    <property type="evidence" value="ECO:0007669"/>
    <property type="project" value="TreeGrafter"/>
</dbReference>
<evidence type="ECO:0000256" key="4">
    <source>
        <dbReference type="ARBA" id="ARBA00022989"/>
    </source>
</evidence>
<protein>
    <recommendedName>
        <fullName evidence="9">Nucleotide-diphospho-sugar transferase domain-containing protein</fullName>
    </recommendedName>
</protein>
<keyword evidence="4 7" id="KW-1133">Transmembrane helix</keyword>
<dbReference type="GO" id="GO:0071422">
    <property type="term" value="P:succinate transmembrane transport"/>
    <property type="evidence" value="ECO:0007669"/>
    <property type="project" value="TreeGrafter"/>
</dbReference>
<dbReference type="AlphaFoldDB" id="A0AAW1RMI2"/>
<reference evidence="10 11" key="1">
    <citation type="journal article" date="2024" name="Nat. Commun.">
        <title>Phylogenomics reveals the evolutionary origins of lichenization in chlorophyte algae.</title>
        <authorList>
            <person name="Puginier C."/>
            <person name="Libourel C."/>
            <person name="Otte J."/>
            <person name="Skaloud P."/>
            <person name="Haon M."/>
            <person name="Grisel S."/>
            <person name="Petersen M."/>
            <person name="Berrin J.G."/>
            <person name="Delaux P.M."/>
            <person name="Dal Grande F."/>
            <person name="Keller J."/>
        </authorList>
    </citation>
    <scope>NUCLEOTIDE SEQUENCE [LARGE SCALE GENOMIC DNA]</scope>
    <source>
        <strain evidence="10 11">SAG 245.80</strain>
    </source>
</reference>
<evidence type="ECO:0000256" key="8">
    <source>
        <dbReference type="SAM" id="SignalP"/>
    </source>
</evidence>
<gene>
    <name evidence="10" type="ORF">WJX81_005124</name>
</gene>
<evidence type="ECO:0000313" key="10">
    <source>
        <dbReference type="EMBL" id="KAK9835027.1"/>
    </source>
</evidence>
<feature type="transmembrane region" description="Helical" evidence="7">
    <location>
        <begin position="143"/>
        <end position="165"/>
    </location>
</feature>
<evidence type="ECO:0000259" key="9">
    <source>
        <dbReference type="Pfam" id="PF03407"/>
    </source>
</evidence>
<evidence type="ECO:0000313" key="11">
    <source>
        <dbReference type="Proteomes" id="UP001445335"/>
    </source>
</evidence>
<dbReference type="Pfam" id="PF01184">
    <property type="entry name" value="Gpr1_Fun34_YaaH"/>
    <property type="match status" value="1"/>
</dbReference>
<dbReference type="InterPro" id="IPR000791">
    <property type="entry name" value="Gpr1/Fun34/SatP-like"/>
</dbReference>
<evidence type="ECO:0000256" key="7">
    <source>
        <dbReference type="SAM" id="Phobius"/>
    </source>
</evidence>
<comment type="subcellular location">
    <subcellularLocation>
        <location evidence="1">Membrane</location>
        <topology evidence="1">Multi-pass membrane protein</topology>
    </subcellularLocation>
</comment>
<organism evidence="10 11">
    <name type="scientific">Elliptochloris bilobata</name>
    <dbReference type="NCBI Taxonomy" id="381761"/>
    <lineage>
        <taxon>Eukaryota</taxon>
        <taxon>Viridiplantae</taxon>
        <taxon>Chlorophyta</taxon>
        <taxon>core chlorophytes</taxon>
        <taxon>Trebouxiophyceae</taxon>
        <taxon>Trebouxiophyceae incertae sedis</taxon>
        <taxon>Elliptochloris clade</taxon>
        <taxon>Elliptochloris</taxon>
    </lineage>
</organism>
<sequence length="700" mass="76427">MSFCLHSSVFLLFAVEPQPGTHSSTGALYTRRRPLPSMPVAKTDRSHGGDLDVAFDLEAPSMRPAEGVHETRITQNAPTGNPAPLGLFAFGLTTALLQGAVTSITEPAAADMTYAFGLFYGGFVQLLAGMWEMYKNNTFAATAFSSYGAFWMGFGIFNIMVKAGTWQGDFNGHAPKHYSFEKAEQMMLSLFGILTFIFFVMTLRMNRALQALFFSLALLFFLLAGGVVNPLLHKIAGWVGLWVGLVAFYAATAILTAEVWEYEWLPIGHVQKTTRSKETIRADSPRVAPNPKVDSLSYGSDVIQRAWEAQLWSGFVRGEVNKVKQAQSGADTWGQDALGDAGEKVGAKQGEEERGSDKHLGKPWLAASPHLPAPALEEACYNAAYTDGASGNSAGTVILTSGNKFMLGRLLPRFLKAVKHTLTGDVSNHVVVVALGPSARNVCSGLTARYSHQCVEDPSWDGPEGQYDIGDEWFAAVSMNKLELVLNVMTLGYSVLWMDLDVVAYRNPLPYLIGLSVDVAVPNSRCADTHDEVPLSAGAPLEQDTGLLYADANPRALRFVYDWLRVQRHYRHKLAVEPTLAHDGAIFNMATGPHIQNAFEGQKPLVRIHQLSQDRFSSWCTGPCGCAGTDVVEPVEWTHDEDDEDEGVSSGSLECPEGAMAERLTMHLACAKSLAEKEVLVDVIHTLIEDIRPVDDFLMN</sequence>
<keyword evidence="3 7" id="KW-0812">Transmembrane</keyword>
<feature type="transmembrane region" description="Helical" evidence="7">
    <location>
        <begin position="239"/>
        <end position="260"/>
    </location>
</feature>
<feature type="transmembrane region" description="Helical" evidence="7">
    <location>
        <begin position="211"/>
        <end position="232"/>
    </location>
</feature>
<keyword evidence="8" id="KW-0732">Signal</keyword>
<dbReference type="InterPro" id="IPR005069">
    <property type="entry name" value="Nucl-diP-sugar_transferase"/>
</dbReference>
<feature type="signal peptide" evidence="8">
    <location>
        <begin position="1"/>
        <end position="23"/>
    </location>
</feature>
<evidence type="ECO:0000256" key="5">
    <source>
        <dbReference type="ARBA" id="ARBA00023136"/>
    </source>
</evidence>
<proteinExistence type="inferred from homology"/>
<dbReference type="NCBIfam" id="NF038013">
    <property type="entry name" value="AceTr_1"/>
    <property type="match status" value="1"/>
</dbReference>
<dbReference type="InterPro" id="IPR047623">
    <property type="entry name" value="SatP"/>
</dbReference>
<dbReference type="Proteomes" id="UP001445335">
    <property type="component" value="Unassembled WGS sequence"/>
</dbReference>
<dbReference type="Pfam" id="PF03407">
    <property type="entry name" value="Nucleotid_trans"/>
    <property type="match status" value="1"/>
</dbReference>
<feature type="domain" description="Nucleotide-diphospho-sugar transferase" evidence="9">
    <location>
        <begin position="428"/>
        <end position="617"/>
    </location>
</feature>
<feature type="chain" id="PRO_5043844826" description="Nucleotide-diphospho-sugar transferase domain-containing protein" evidence="8">
    <location>
        <begin position="24"/>
        <end position="700"/>
    </location>
</feature>
<comment type="caution">
    <text evidence="10">The sequence shown here is derived from an EMBL/GenBank/DDBJ whole genome shotgun (WGS) entry which is preliminary data.</text>
</comment>
<evidence type="ECO:0000256" key="3">
    <source>
        <dbReference type="ARBA" id="ARBA00022692"/>
    </source>
</evidence>
<dbReference type="GO" id="GO:0015360">
    <property type="term" value="F:acetate:proton symporter activity"/>
    <property type="evidence" value="ECO:0007669"/>
    <property type="project" value="TreeGrafter"/>
</dbReference>
<evidence type="ECO:0000256" key="6">
    <source>
        <dbReference type="SAM" id="MobiDB-lite"/>
    </source>
</evidence>
<name>A0AAW1RMI2_9CHLO</name>
<dbReference type="EMBL" id="JALJOU010000030">
    <property type="protein sequence ID" value="KAK9835027.1"/>
    <property type="molecule type" value="Genomic_DNA"/>
</dbReference>
<feature type="transmembrane region" description="Helical" evidence="7">
    <location>
        <begin position="85"/>
        <end position="105"/>
    </location>
</feature>
<accession>A0AAW1RMI2</accession>